<dbReference type="InterPro" id="IPR036188">
    <property type="entry name" value="FAD/NAD-bd_sf"/>
</dbReference>
<keyword evidence="1" id="KW-0560">Oxidoreductase</keyword>
<dbReference type="GO" id="GO:0071949">
    <property type="term" value="F:FAD binding"/>
    <property type="evidence" value="ECO:0007669"/>
    <property type="project" value="InterPro"/>
</dbReference>
<evidence type="ECO:0000259" key="2">
    <source>
        <dbReference type="Pfam" id="PF01494"/>
    </source>
</evidence>
<comment type="caution">
    <text evidence="3">The sequence shown here is derived from an EMBL/GenBank/DDBJ whole genome shotgun (WGS) entry which is preliminary data.</text>
</comment>
<dbReference type="PRINTS" id="PR00420">
    <property type="entry name" value="RNGMNOXGNASE"/>
</dbReference>
<evidence type="ECO:0000256" key="1">
    <source>
        <dbReference type="ARBA" id="ARBA00023002"/>
    </source>
</evidence>
<dbReference type="GO" id="GO:0008688">
    <property type="term" value="F:3-(3-hydroxyphenyl)propionate hydroxylase activity"/>
    <property type="evidence" value="ECO:0007669"/>
    <property type="project" value="TreeGrafter"/>
</dbReference>
<evidence type="ECO:0000313" key="3">
    <source>
        <dbReference type="EMBL" id="RBP71466.1"/>
    </source>
</evidence>
<dbReference type="PANTHER" id="PTHR43476">
    <property type="entry name" value="3-(3-HYDROXY-PHENYL)PROPIONATE/3-HYDROXYCINNAMIC ACID HYDROXYLASE"/>
    <property type="match status" value="1"/>
</dbReference>
<gene>
    <name evidence="3" type="ORF">DFO65_10565</name>
</gene>
<dbReference type="GO" id="GO:0019622">
    <property type="term" value="P:3-(3-hydroxy)phenylpropionate catabolic process"/>
    <property type="evidence" value="ECO:0007669"/>
    <property type="project" value="TreeGrafter"/>
</dbReference>
<organism evidence="3 4">
    <name type="scientific">Brevibacterium celere</name>
    <dbReference type="NCBI Taxonomy" id="225845"/>
    <lineage>
        <taxon>Bacteria</taxon>
        <taxon>Bacillati</taxon>
        <taxon>Actinomycetota</taxon>
        <taxon>Actinomycetes</taxon>
        <taxon>Micrococcales</taxon>
        <taxon>Brevibacteriaceae</taxon>
        <taxon>Brevibacterium</taxon>
    </lineage>
</organism>
<dbReference type="AlphaFoldDB" id="A0A366II14"/>
<evidence type="ECO:0000313" key="4">
    <source>
        <dbReference type="Proteomes" id="UP000253509"/>
    </source>
</evidence>
<dbReference type="SUPFAM" id="SSF51905">
    <property type="entry name" value="FAD/NAD(P)-binding domain"/>
    <property type="match status" value="1"/>
</dbReference>
<dbReference type="Pfam" id="PF01494">
    <property type="entry name" value="FAD_binding_3"/>
    <property type="match status" value="1"/>
</dbReference>
<accession>A0A366II14</accession>
<keyword evidence="4" id="KW-1185">Reference proteome</keyword>
<reference evidence="3 4" key="1">
    <citation type="submission" date="2018-06" db="EMBL/GenBank/DDBJ databases">
        <title>Freshwater and sediment microbial communities from various areas in North America, analyzing microbe dynamics in response to fracking.</title>
        <authorList>
            <person name="Lamendella R."/>
        </authorList>
    </citation>
    <scope>NUCLEOTIDE SEQUENCE [LARGE SCALE GENOMIC DNA]</scope>
    <source>
        <strain evidence="3 4">3b_TX</strain>
    </source>
</reference>
<dbReference type="PANTHER" id="PTHR43476:SF3">
    <property type="entry name" value="FAD-BINDING MONOOXYGENASE"/>
    <property type="match status" value="1"/>
</dbReference>
<dbReference type="Gene3D" id="3.30.70.2450">
    <property type="match status" value="1"/>
</dbReference>
<proteinExistence type="predicted"/>
<feature type="domain" description="FAD-binding" evidence="2">
    <location>
        <begin position="6"/>
        <end position="310"/>
    </location>
</feature>
<dbReference type="InterPro" id="IPR002938">
    <property type="entry name" value="FAD-bd"/>
</dbReference>
<protein>
    <submittedName>
        <fullName evidence="3">2-polyprenyl-6-methoxyphenol hydroxylase-like FAD-dependent oxidoreductase</fullName>
    </submittedName>
</protein>
<dbReference type="EMBL" id="QNSB01000005">
    <property type="protein sequence ID" value="RBP71466.1"/>
    <property type="molecule type" value="Genomic_DNA"/>
</dbReference>
<dbReference type="Gene3D" id="3.50.50.60">
    <property type="entry name" value="FAD/NAD(P)-binding domain"/>
    <property type="match status" value="1"/>
</dbReference>
<dbReference type="RefSeq" id="WP_113903980.1">
    <property type="nucleotide sequence ID" value="NZ_QNSB01000005.1"/>
</dbReference>
<name>A0A366II14_9MICO</name>
<sequence length="392" mass="41489">MTEESCDVLIVGGGPTGLVLAGLLADRGVDVVVLERRTRPRLHSRAIGLHPPALAVLSDLGLAEAAVAAGVQVRSGLGCSRGRVLGELSFETAWPERPYVLTLPQRHTERLLIARLAQLSPDALRLGWEVTEVVETGDHVRMSARDTATGTVASWTALLVVGADGPHSLVRSSARIPHTLRELPDRYLMGDFADPTGDPTAVIHLEPDGVVESFPLPGSMRRWVVHTSLVSRAEDPAILAAIIADRTGDAPDPATATMVSAFGVRRRLASRLVSGRTVIVGDAAHEISPIGGQGMTLGWLDARALAPLILESSASGAPPQSVPETRHVEGRLLSAARAAAIQAELNMRLGRPMPESRVRVRDALLRAALSTPARGALARAFTMRRALTGSLG</sequence>
<dbReference type="Proteomes" id="UP000253509">
    <property type="component" value="Unassembled WGS sequence"/>
</dbReference>
<dbReference type="InterPro" id="IPR050631">
    <property type="entry name" value="PheA/TfdB_FAD_monoxygenase"/>
</dbReference>